<protein>
    <submittedName>
        <fullName evidence="2">Uncharacterized protein</fullName>
    </submittedName>
</protein>
<evidence type="ECO:0000313" key="2">
    <source>
        <dbReference type="EMBL" id="ADL12914.1"/>
    </source>
</evidence>
<evidence type="ECO:0000256" key="1">
    <source>
        <dbReference type="SAM" id="Phobius"/>
    </source>
</evidence>
<dbReference type="KEGG" id="aar:Acear_1404"/>
<dbReference type="STRING" id="574087.Acear_1404"/>
<dbReference type="HOGENOM" id="CLU_064054_1_0_9"/>
<evidence type="ECO:0000313" key="3">
    <source>
        <dbReference type="Proteomes" id="UP000001661"/>
    </source>
</evidence>
<name>D9QQX3_ACEAZ</name>
<keyword evidence="1" id="KW-0812">Transmembrane</keyword>
<organism evidence="2 3">
    <name type="scientific">Acetohalobium arabaticum (strain ATCC 49924 / DSM 5501 / Z-7288)</name>
    <dbReference type="NCBI Taxonomy" id="574087"/>
    <lineage>
        <taxon>Bacteria</taxon>
        <taxon>Bacillati</taxon>
        <taxon>Bacillota</taxon>
        <taxon>Clostridia</taxon>
        <taxon>Halanaerobiales</taxon>
        <taxon>Halobacteroidaceae</taxon>
        <taxon>Acetohalobium</taxon>
    </lineage>
</organism>
<proteinExistence type="predicted"/>
<sequence length="288" mass="33322">MIKIVFEIFSTLLIIPCLVFVASVIANILFNQQVKQEVKELFNNTVENNNGVIQESDLEELPNSVQKWLEYSQVVGKERIRSVRLKQKAVMRIEEDKSWMSVKAEQYFTVDKPGFIWKARIKAAPFFYIVGRDKYQNGRGSMLIKILSLITVADSKGQEMDQATLVRYLAEIVWFPTAALSSYIEWEEIDSTSAKAIMSYRGVTASGVFEFDSQGRVINFTAERYMEKNGEYDLETWVVSMDEYKECNGVCIPVQGAVTWQLETGDFNWFQFEITEIEYNKPVIYEKF</sequence>
<dbReference type="Proteomes" id="UP000001661">
    <property type="component" value="Chromosome"/>
</dbReference>
<reference evidence="2 3" key="1">
    <citation type="journal article" date="2010" name="Stand. Genomic Sci.">
        <title>Complete genome sequence of Acetohalobium arabaticum type strain (Z-7288).</title>
        <authorList>
            <person name="Sikorski J."/>
            <person name="Lapidus A."/>
            <person name="Chertkov O."/>
            <person name="Lucas S."/>
            <person name="Copeland A."/>
            <person name="Glavina Del Rio T."/>
            <person name="Nolan M."/>
            <person name="Tice H."/>
            <person name="Cheng J.F."/>
            <person name="Han C."/>
            <person name="Brambilla E."/>
            <person name="Pitluck S."/>
            <person name="Liolios K."/>
            <person name="Ivanova N."/>
            <person name="Mavromatis K."/>
            <person name="Mikhailova N."/>
            <person name="Pati A."/>
            <person name="Bruce D."/>
            <person name="Detter C."/>
            <person name="Tapia R."/>
            <person name="Goodwin L."/>
            <person name="Chen A."/>
            <person name="Palaniappan K."/>
            <person name="Land M."/>
            <person name="Hauser L."/>
            <person name="Chang Y.J."/>
            <person name="Jeffries C.D."/>
            <person name="Rohde M."/>
            <person name="Goker M."/>
            <person name="Spring S."/>
            <person name="Woyke T."/>
            <person name="Bristow J."/>
            <person name="Eisen J.A."/>
            <person name="Markowitz V."/>
            <person name="Hugenholtz P."/>
            <person name="Kyrpides N.C."/>
            <person name="Klenk H.P."/>
        </authorList>
    </citation>
    <scope>NUCLEOTIDE SEQUENCE [LARGE SCALE GENOMIC DNA]</scope>
    <source>
        <strain evidence="3">ATCC 49924 / DSM 5501 / Z-7288</strain>
    </source>
</reference>
<keyword evidence="1" id="KW-1133">Transmembrane helix</keyword>
<dbReference type="RefSeq" id="WP_013278359.1">
    <property type="nucleotide sequence ID" value="NC_014378.1"/>
</dbReference>
<accession>D9QQX3</accession>
<feature type="transmembrane region" description="Helical" evidence="1">
    <location>
        <begin position="12"/>
        <end position="30"/>
    </location>
</feature>
<dbReference type="AlphaFoldDB" id="D9QQX3"/>
<keyword evidence="3" id="KW-1185">Reference proteome</keyword>
<dbReference type="EMBL" id="CP002105">
    <property type="protein sequence ID" value="ADL12914.1"/>
    <property type="molecule type" value="Genomic_DNA"/>
</dbReference>
<keyword evidence="1" id="KW-0472">Membrane</keyword>
<gene>
    <name evidence="2" type="ordered locus">Acear_1404</name>
</gene>
<dbReference type="Pfam" id="PF20181">
    <property type="entry name" value="DUF6544"/>
    <property type="match status" value="1"/>
</dbReference>
<dbReference type="eggNOG" id="ENOG502ZA6T">
    <property type="taxonomic scope" value="Bacteria"/>
</dbReference>
<dbReference type="InterPro" id="IPR046674">
    <property type="entry name" value="DUF6544"/>
</dbReference>
<dbReference type="OrthoDB" id="9786534at2"/>